<gene>
    <name evidence="2" type="ORF">SAMN04487910_0054</name>
</gene>
<evidence type="ECO:0000256" key="1">
    <source>
        <dbReference type="SAM" id="MobiDB-lite"/>
    </source>
</evidence>
<dbReference type="AlphaFoldDB" id="A0A1H7FDL9"/>
<organism evidence="2 3">
    <name type="scientific">Aquimarina amphilecti</name>
    <dbReference type="NCBI Taxonomy" id="1038014"/>
    <lineage>
        <taxon>Bacteria</taxon>
        <taxon>Pseudomonadati</taxon>
        <taxon>Bacteroidota</taxon>
        <taxon>Flavobacteriia</taxon>
        <taxon>Flavobacteriales</taxon>
        <taxon>Flavobacteriaceae</taxon>
        <taxon>Aquimarina</taxon>
    </lineage>
</organism>
<name>A0A1H7FDL9_AQUAM</name>
<feature type="compositionally biased region" description="Low complexity" evidence="1">
    <location>
        <begin position="226"/>
        <end position="246"/>
    </location>
</feature>
<reference evidence="2 3" key="1">
    <citation type="submission" date="2016-10" db="EMBL/GenBank/DDBJ databases">
        <authorList>
            <person name="de Groot N.N."/>
        </authorList>
    </citation>
    <scope>NUCLEOTIDE SEQUENCE [LARGE SCALE GENOMIC DNA]</scope>
    <source>
        <strain evidence="2 3">DSM 25232</strain>
    </source>
</reference>
<keyword evidence="3" id="KW-1185">Reference proteome</keyword>
<evidence type="ECO:0000313" key="2">
    <source>
        <dbReference type="EMBL" id="SEK24191.1"/>
    </source>
</evidence>
<dbReference type="RefSeq" id="WP_091403887.1">
    <property type="nucleotide sequence ID" value="NZ_FOAB01000001.1"/>
</dbReference>
<feature type="region of interest" description="Disordered" evidence="1">
    <location>
        <begin position="221"/>
        <end position="249"/>
    </location>
</feature>
<accession>A0A1H7FDL9</accession>
<dbReference type="EMBL" id="FOAB01000001">
    <property type="protein sequence ID" value="SEK24191.1"/>
    <property type="molecule type" value="Genomic_DNA"/>
</dbReference>
<proteinExistence type="predicted"/>
<dbReference type="OrthoDB" id="882303at2"/>
<evidence type="ECO:0000313" key="3">
    <source>
        <dbReference type="Proteomes" id="UP000198521"/>
    </source>
</evidence>
<dbReference type="Proteomes" id="UP000198521">
    <property type="component" value="Unassembled WGS sequence"/>
</dbReference>
<evidence type="ECO:0008006" key="4">
    <source>
        <dbReference type="Google" id="ProtNLM"/>
    </source>
</evidence>
<dbReference type="Pfam" id="PF14107">
    <property type="entry name" value="DUF4280"/>
    <property type="match status" value="1"/>
</dbReference>
<dbReference type="InterPro" id="IPR025460">
    <property type="entry name" value="DUF4280"/>
</dbReference>
<protein>
    <recommendedName>
        <fullName evidence="4">DUF4280 domain-containing protein</fullName>
    </recommendedName>
</protein>
<dbReference type="STRING" id="1038014.SAMN04487910_0054"/>
<sequence>MSSKIYVLDGALLECNQGFVPAKLLVTQNQKVKIQGKFKATDMDVQVPATFGQCKLKPTSGGYLPCMPALQKWTKTTKTSTLGGSKKFLYEDSECMCGTGGKVTIMQPMQINTGGNASEKFKEIAMTIPGAMMGNDKAPKVVESYWMDAAGKEKIDKINYGEKATMFVQTENMEVGEKVEVRVKAKNGKEIKEGKNELIYSGNVKADGTVALDLVCIDEPEKEETATSNSNSSSTTAANNETSNENTSEKVILETGVVNKGNRINENGKIIIVNSKGKRAYDWIYADAPSESLMKKNGMSGYDVTNINLTKSYHTAMLKTEMKAVLWSFSDIEDGFGKNGRDLANHFFDGHGSNFIFDNESNPVREIKDSSQFKDEFIPKLEQELVDQYKKNNYVTKNPQKVYNFRTSLPYYSALQGMNPNVNEIATFVGGIQGCLANYEIYDQNGEIGATITNLSFFDTFGAGWEDGGADGMAKQWIPGLVSMFCLQHFKNVEDKNKFQPFAIMLNIEL</sequence>